<evidence type="ECO:0000256" key="3">
    <source>
        <dbReference type="ARBA" id="ARBA00022989"/>
    </source>
</evidence>
<feature type="transmembrane region" description="Helical" evidence="5">
    <location>
        <begin position="49"/>
        <end position="75"/>
    </location>
</feature>
<dbReference type="RefSeq" id="WP_073164436.1">
    <property type="nucleotide sequence ID" value="NZ_FRDA01000004.1"/>
</dbReference>
<keyword evidence="4 5" id="KW-0472">Membrane</keyword>
<name>A0A1M7M8I9_9PSED</name>
<evidence type="ECO:0000259" key="6">
    <source>
        <dbReference type="Pfam" id="PF01694"/>
    </source>
</evidence>
<gene>
    <name evidence="7" type="ORF">SAMN05216593_10420</name>
</gene>
<evidence type="ECO:0000313" key="7">
    <source>
        <dbReference type="EMBL" id="SHM87075.1"/>
    </source>
</evidence>
<dbReference type="InterPro" id="IPR035952">
    <property type="entry name" value="Rhomboid-like_sf"/>
</dbReference>
<keyword evidence="2 5" id="KW-0812">Transmembrane</keyword>
<dbReference type="STRING" id="1190415.SAMN05216593_10420"/>
<dbReference type="EMBL" id="FRDA01000004">
    <property type="protein sequence ID" value="SHM87075.1"/>
    <property type="molecule type" value="Genomic_DNA"/>
</dbReference>
<dbReference type="OrthoDB" id="465874at2"/>
<evidence type="ECO:0000313" key="8">
    <source>
        <dbReference type="Proteomes" id="UP000183983"/>
    </source>
</evidence>
<feature type="transmembrane region" description="Helical" evidence="5">
    <location>
        <begin position="107"/>
        <end position="126"/>
    </location>
</feature>
<proteinExistence type="predicted"/>
<dbReference type="PANTHER" id="PTHR43066">
    <property type="entry name" value="RHOMBOID-RELATED PROTEIN"/>
    <property type="match status" value="1"/>
</dbReference>
<dbReference type="InterPro" id="IPR022764">
    <property type="entry name" value="Peptidase_S54_rhomboid_dom"/>
</dbReference>
<feature type="transmembrane region" description="Helical" evidence="5">
    <location>
        <begin position="82"/>
        <end position="101"/>
    </location>
</feature>
<feature type="domain" description="Peptidase S54 rhomboid" evidence="6">
    <location>
        <begin position="46"/>
        <end position="177"/>
    </location>
</feature>
<dbReference type="SUPFAM" id="SSF144091">
    <property type="entry name" value="Rhomboid-like"/>
    <property type="match status" value="1"/>
</dbReference>
<comment type="subcellular location">
    <subcellularLocation>
        <location evidence="1">Membrane</location>
        <topology evidence="1">Multi-pass membrane protein</topology>
    </subcellularLocation>
</comment>
<feature type="transmembrane region" description="Helical" evidence="5">
    <location>
        <begin position="133"/>
        <end position="151"/>
    </location>
</feature>
<keyword evidence="3 5" id="KW-1133">Transmembrane helix</keyword>
<dbReference type="Gene3D" id="1.20.1540.10">
    <property type="entry name" value="Rhomboid-like"/>
    <property type="match status" value="1"/>
</dbReference>
<accession>A0A1M7M8I9</accession>
<evidence type="ECO:0000256" key="5">
    <source>
        <dbReference type="SAM" id="Phobius"/>
    </source>
</evidence>
<dbReference type="Proteomes" id="UP000183983">
    <property type="component" value="Unassembled WGS sequence"/>
</dbReference>
<evidence type="ECO:0000256" key="1">
    <source>
        <dbReference type="ARBA" id="ARBA00004141"/>
    </source>
</evidence>
<sequence length="185" mass="19770">MGFSIRLQVVLALSLLLVAVQVVNSFTAGSLIGYGIIPRTASGLQGIVFAPFIHASFQHLLGNLLPFMILSWLVATEGVRRFAWVAGLICLLGGLLVWVFARTSIHVGASGLIFGLWTYLLARAWYQRSLMSLLLAMIALVGYSGLIYGFIPVAGVSFESHLAGAVAGIGVARLMHSRTLPAEVT</sequence>
<evidence type="ECO:0000256" key="4">
    <source>
        <dbReference type="ARBA" id="ARBA00023136"/>
    </source>
</evidence>
<protein>
    <submittedName>
        <fullName evidence="7">Rhomboid family protein</fullName>
    </submittedName>
</protein>
<reference evidence="7 8" key="1">
    <citation type="submission" date="2016-11" db="EMBL/GenBank/DDBJ databases">
        <authorList>
            <person name="Jaros S."/>
            <person name="Januszkiewicz K."/>
            <person name="Wedrychowicz H."/>
        </authorList>
    </citation>
    <scope>NUCLEOTIDE SEQUENCE [LARGE SCALE GENOMIC DNA]</scope>
    <source>
        <strain evidence="7 8">LMG 26898</strain>
    </source>
</reference>
<organism evidence="7 8">
    <name type="scientific">Pseudomonas asturiensis</name>
    <dbReference type="NCBI Taxonomy" id="1190415"/>
    <lineage>
        <taxon>Bacteria</taxon>
        <taxon>Pseudomonadati</taxon>
        <taxon>Pseudomonadota</taxon>
        <taxon>Gammaproteobacteria</taxon>
        <taxon>Pseudomonadales</taxon>
        <taxon>Pseudomonadaceae</taxon>
        <taxon>Pseudomonas</taxon>
    </lineage>
</organism>
<dbReference type="AlphaFoldDB" id="A0A1M7M8I9"/>
<evidence type="ECO:0000256" key="2">
    <source>
        <dbReference type="ARBA" id="ARBA00022692"/>
    </source>
</evidence>
<dbReference type="Pfam" id="PF01694">
    <property type="entry name" value="Rhomboid"/>
    <property type="match status" value="1"/>
</dbReference>
<dbReference type="GO" id="GO:0004252">
    <property type="term" value="F:serine-type endopeptidase activity"/>
    <property type="evidence" value="ECO:0007669"/>
    <property type="project" value="InterPro"/>
</dbReference>
<dbReference type="GO" id="GO:0016020">
    <property type="term" value="C:membrane"/>
    <property type="evidence" value="ECO:0007669"/>
    <property type="project" value="UniProtKB-SubCell"/>
</dbReference>